<dbReference type="InterPro" id="IPR029063">
    <property type="entry name" value="SAM-dependent_MTases_sf"/>
</dbReference>
<dbReference type="Pfam" id="PF08241">
    <property type="entry name" value="Methyltransf_11"/>
    <property type="match status" value="1"/>
</dbReference>
<comment type="caution">
    <text evidence="2">The sequence shown here is derived from an EMBL/GenBank/DDBJ whole genome shotgun (WGS) entry which is preliminary data.</text>
</comment>
<evidence type="ECO:0000259" key="1">
    <source>
        <dbReference type="Pfam" id="PF08241"/>
    </source>
</evidence>
<organism evidence="2 3">
    <name type="scientific">Candidatus Collierbacteria bacterium GW2011_GWC2_43_12</name>
    <dbReference type="NCBI Taxonomy" id="1618390"/>
    <lineage>
        <taxon>Bacteria</taxon>
        <taxon>Candidatus Collieribacteriota</taxon>
    </lineage>
</organism>
<proteinExistence type="predicted"/>
<dbReference type="CDD" id="cd02440">
    <property type="entry name" value="AdoMet_MTases"/>
    <property type="match status" value="1"/>
</dbReference>
<dbReference type="Gene3D" id="3.40.50.150">
    <property type="entry name" value="Vaccinia Virus protein VP39"/>
    <property type="match status" value="1"/>
</dbReference>
<dbReference type="EMBL" id="LCFK01000070">
    <property type="protein sequence ID" value="KKS91403.1"/>
    <property type="molecule type" value="Genomic_DNA"/>
</dbReference>
<dbReference type="AlphaFoldDB" id="A0A0G1FX97"/>
<dbReference type="PANTHER" id="PTHR43591">
    <property type="entry name" value="METHYLTRANSFERASE"/>
    <property type="match status" value="1"/>
</dbReference>
<dbReference type="GO" id="GO:0008757">
    <property type="term" value="F:S-adenosylmethionine-dependent methyltransferase activity"/>
    <property type="evidence" value="ECO:0007669"/>
    <property type="project" value="InterPro"/>
</dbReference>
<protein>
    <submittedName>
        <fullName evidence="2">Methyltransferase type 11</fullName>
    </submittedName>
</protein>
<accession>A0A0G1FX97</accession>
<dbReference type="SUPFAM" id="SSF53335">
    <property type="entry name" value="S-adenosyl-L-methionine-dependent methyltransferases"/>
    <property type="match status" value="1"/>
</dbReference>
<evidence type="ECO:0000313" key="2">
    <source>
        <dbReference type="EMBL" id="KKS91403.1"/>
    </source>
</evidence>
<feature type="domain" description="Methyltransferase type 11" evidence="1">
    <location>
        <begin position="51"/>
        <end position="152"/>
    </location>
</feature>
<gene>
    <name evidence="2" type="ORF">UV68_C0070G0007</name>
</gene>
<sequence length="277" mass="31922">MKKIPNIPKFYDTDYLLVEGDGTSYADGFKLNRPLKKALLLGGNLKNKKVLDLASGRGEFAYHCAMKGGRVVGVDFSKDSIKLGNYIKGKLPDRLKNNLHFKLMDISDLRFPDNSVDIVYMMDVIEHLPQRKLEKSVAEAYRVVKPGGRIIIHTIPNALFTQTGYKLAKIFFGVTKWNSSVYHINEQSYFSLRSLLRKLKIKGTIEIEKEKKYFFVEIGNNQLLHKQLGNSFLSRQIKPLTIFLDKIFDNFPVYQMVSHFPLNLFFGTDFWITINKK</sequence>
<keyword evidence="2" id="KW-0808">Transferase</keyword>
<dbReference type="InterPro" id="IPR013216">
    <property type="entry name" value="Methyltransf_11"/>
</dbReference>
<dbReference type="GO" id="GO:0032259">
    <property type="term" value="P:methylation"/>
    <property type="evidence" value="ECO:0007669"/>
    <property type="project" value="UniProtKB-KW"/>
</dbReference>
<name>A0A0G1FX97_9BACT</name>
<dbReference type="Proteomes" id="UP000033980">
    <property type="component" value="Unassembled WGS sequence"/>
</dbReference>
<evidence type="ECO:0000313" key="3">
    <source>
        <dbReference type="Proteomes" id="UP000033980"/>
    </source>
</evidence>
<reference evidence="2 3" key="1">
    <citation type="journal article" date="2015" name="Nature">
        <title>rRNA introns, odd ribosomes, and small enigmatic genomes across a large radiation of phyla.</title>
        <authorList>
            <person name="Brown C.T."/>
            <person name="Hug L.A."/>
            <person name="Thomas B.C."/>
            <person name="Sharon I."/>
            <person name="Castelle C.J."/>
            <person name="Singh A."/>
            <person name="Wilkins M.J."/>
            <person name="Williams K.H."/>
            <person name="Banfield J.F."/>
        </authorList>
    </citation>
    <scope>NUCLEOTIDE SEQUENCE [LARGE SCALE GENOMIC DNA]</scope>
</reference>
<keyword evidence="2" id="KW-0489">Methyltransferase</keyword>